<comment type="caution">
    <text evidence="7">The sequence shown here is derived from an EMBL/GenBank/DDBJ whole genome shotgun (WGS) entry which is preliminary data.</text>
</comment>
<keyword evidence="1" id="KW-0677">Repeat</keyword>
<dbReference type="PROSITE" id="PS50853">
    <property type="entry name" value="FN3"/>
    <property type="match status" value="1"/>
</dbReference>
<feature type="region of interest" description="Disordered" evidence="3">
    <location>
        <begin position="1459"/>
        <end position="1480"/>
    </location>
</feature>
<dbReference type="Gene3D" id="2.60.120.1250">
    <property type="entry name" value="Peptidase M60, enhancin-like domain 1"/>
    <property type="match status" value="1"/>
</dbReference>
<dbReference type="GO" id="GO:0000272">
    <property type="term" value="P:polysaccharide catabolic process"/>
    <property type="evidence" value="ECO:0007669"/>
    <property type="project" value="InterPro"/>
</dbReference>
<accession>A0A2Y9B9H3</accession>
<dbReference type="SMART" id="SM01276">
    <property type="entry name" value="M60-like"/>
    <property type="match status" value="1"/>
</dbReference>
<evidence type="ECO:0000256" key="3">
    <source>
        <dbReference type="SAM" id="MobiDB-lite"/>
    </source>
</evidence>
<dbReference type="SUPFAM" id="SSF63446">
    <property type="entry name" value="Type I dockerin domain"/>
    <property type="match status" value="1"/>
</dbReference>
<dbReference type="Pfam" id="PF00041">
    <property type="entry name" value="fn3"/>
    <property type="match status" value="2"/>
</dbReference>
<dbReference type="InterPro" id="IPR008979">
    <property type="entry name" value="Galactose-bd-like_sf"/>
</dbReference>
<evidence type="ECO:0000259" key="5">
    <source>
        <dbReference type="PROSITE" id="PS50853"/>
    </source>
</evidence>
<dbReference type="Gene3D" id="1.10.390.30">
    <property type="entry name" value="Peptidase M60, enhancin-like domain 3"/>
    <property type="match status" value="1"/>
</dbReference>
<feature type="chain" id="PRO_5043162100" evidence="4">
    <location>
        <begin position="25"/>
        <end position="1745"/>
    </location>
</feature>
<evidence type="ECO:0000313" key="8">
    <source>
        <dbReference type="Proteomes" id="UP000245845"/>
    </source>
</evidence>
<feature type="region of interest" description="Disordered" evidence="3">
    <location>
        <begin position="40"/>
        <end position="106"/>
    </location>
</feature>
<dbReference type="PROSITE" id="PS00018">
    <property type="entry name" value="EF_HAND_1"/>
    <property type="match status" value="1"/>
</dbReference>
<dbReference type="SMART" id="SM00060">
    <property type="entry name" value="FN3"/>
    <property type="match status" value="2"/>
</dbReference>
<dbReference type="InterPro" id="IPR018247">
    <property type="entry name" value="EF_Hand_1_Ca_BS"/>
</dbReference>
<gene>
    <name evidence="7" type="ORF">A8806_101694</name>
</gene>
<dbReference type="InterPro" id="IPR036116">
    <property type="entry name" value="FN3_sf"/>
</dbReference>
<evidence type="ECO:0000256" key="4">
    <source>
        <dbReference type="SAM" id="SignalP"/>
    </source>
</evidence>
<dbReference type="Pfam" id="PF13402">
    <property type="entry name" value="Peptidase_M60"/>
    <property type="match status" value="1"/>
</dbReference>
<dbReference type="SUPFAM" id="SSF49265">
    <property type="entry name" value="Fibronectin type III"/>
    <property type="match status" value="1"/>
</dbReference>
<feature type="compositionally biased region" description="Acidic residues" evidence="3">
    <location>
        <begin position="1463"/>
        <end position="1476"/>
    </location>
</feature>
<dbReference type="SUPFAM" id="SSF49785">
    <property type="entry name" value="Galactose-binding domain-like"/>
    <property type="match status" value="2"/>
</dbReference>
<protein>
    <submittedName>
        <fullName evidence="7">Enhancin-like peptidase M60 family</fullName>
    </submittedName>
</protein>
<feature type="signal peptide" evidence="4">
    <location>
        <begin position="1"/>
        <end position="24"/>
    </location>
</feature>
<dbReference type="InterPro" id="IPR013783">
    <property type="entry name" value="Ig-like_fold"/>
</dbReference>
<dbReference type="Proteomes" id="UP000245845">
    <property type="component" value="Unassembled WGS sequence"/>
</dbReference>
<dbReference type="InterPro" id="IPR042279">
    <property type="entry name" value="Pep_M60_3"/>
</dbReference>
<dbReference type="InterPro" id="IPR050964">
    <property type="entry name" value="Striated_Muscle_Regulatory"/>
</dbReference>
<evidence type="ECO:0000313" key="7">
    <source>
        <dbReference type="EMBL" id="PWJ32406.1"/>
    </source>
</evidence>
<reference evidence="7 8" key="1">
    <citation type="submission" date="2018-05" db="EMBL/GenBank/DDBJ databases">
        <title>The Hungate 1000. A catalogue of reference genomes from the rumen microbiome.</title>
        <authorList>
            <person name="Kelly W."/>
        </authorList>
    </citation>
    <scope>NUCLEOTIDE SEQUENCE [LARGE SCALE GENOMIC DNA]</scope>
    <source>
        <strain evidence="7 8">NLAE-zl-C242</strain>
    </source>
</reference>
<dbReference type="InterPro" id="IPR031161">
    <property type="entry name" value="Peptidase_M60_dom"/>
</dbReference>
<organism evidence="7 8">
    <name type="scientific">Faecalicatena orotica</name>
    <dbReference type="NCBI Taxonomy" id="1544"/>
    <lineage>
        <taxon>Bacteria</taxon>
        <taxon>Bacillati</taxon>
        <taxon>Bacillota</taxon>
        <taxon>Clostridia</taxon>
        <taxon>Lachnospirales</taxon>
        <taxon>Lachnospiraceae</taxon>
        <taxon>Faecalicatena</taxon>
    </lineage>
</organism>
<feature type="domain" description="Fibronectin type-III" evidence="5">
    <location>
        <begin position="534"/>
        <end position="623"/>
    </location>
</feature>
<dbReference type="CDD" id="cd00063">
    <property type="entry name" value="FN3"/>
    <property type="match status" value="2"/>
</dbReference>
<feature type="coiled-coil region" evidence="2">
    <location>
        <begin position="804"/>
        <end position="853"/>
    </location>
</feature>
<dbReference type="Gene3D" id="3.40.390.80">
    <property type="entry name" value="Peptidase M60, enhancin-like domain 2"/>
    <property type="match status" value="1"/>
</dbReference>
<dbReference type="InterPro" id="IPR036439">
    <property type="entry name" value="Dockerin_dom_sf"/>
</dbReference>
<proteinExistence type="predicted"/>
<dbReference type="Gene3D" id="2.60.120.260">
    <property type="entry name" value="Galactose-binding domain-like"/>
    <property type="match status" value="2"/>
</dbReference>
<dbReference type="PROSITE" id="PS51723">
    <property type="entry name" value="PEPTIDASE_M60"/>
    <property type="match status" value="1"/>
</dbReference>
<dbReference type="EMBL" id="QGDL01000001">
    <property type="protein sequence ID" value="PWJ32406.1"/>
    <property type="molecule type" value="Genomic_DNA"/>
</dbReference>
<dbReference type="PANTHER" id="PTHR13817">
    <property type="entry name" value="TITIN"/>
    <property type="match status" value="1"/>
</dbReference>
<dbReference type="Gene3D" id="2.60.40.10">
    <property type="entry name" value="Immunoglobulins"/>
    <property type="match status" value="2"/>
</dbReference>
<feature type="domain" description="Peptidase M60" evidence="6">
    <location>
        <begin position="877"/>
        <end position="1243"/>
    </location>
</feature>
<evidence type="ECO:0000259" key="6">
    <source>
        <dbReference type="PROSITE" id="PS51723"/>
    </source>
</evidence>
<dbReference type="InterPro" id="IPR003961">
    <property type="entry name" value="FN3_dom"/>
</dbReference>
<sequence length="1745" mass="191577">MKKKLAWLLAMCMTLQLSAVNVYAEEGVLRTPDTAAGTIADTIGKDVGSGEQTGTDPADGSLEDQSGNEQEEGKDPEVDQEEKDAANEKDTAAAASEDQDSGQKKGNLSVELTCNLPVTDVQTRIGQISAVLLKDGTEAVRKDFTAKDGSTTKGTVDLNGIEEGTYLLQINGGGFVYGQEIEIQAMNQQIRLVDMTAVIEGAAHPGTYGYGDVNGDGAVDDTDRSLLLDAVSEASSDLMYDLNGDGAVDLADLQCFTYSYGTESTEATVTRTALIDETKVEAKVAEGTELAQGNSVMDVLTGAGSISVKPVSDEVISEENPVEISIDLSGQKDLAVGGITIAPVQDSVNIIKGGTIDVTYTDEEGEHTETFAIDERAAYFRSRAAAVVTQEADGTLVVNLGKQVAVKRIKIKVTDTGSTKLADIGKVEFLNDMESRIPAPVMNIPGNLTVTPGSKKFTLNWDAQENVSGYEVEITHEEKTIVIPASVNWLNVTSFGNEKLKNLEVYKVRVQSVNGEWSSGYSDAIDAVPAADKAPDAPENVSVKGGYRLLDISWKKMEDTDYYTLYYRIKGKTEYQKVDNITAASYRLTGLENQKTYEVCLTGTNDCGTSKKSTVYVGTTMDLDPPVTSNYKLINTDQGVGTATAHIAGVEYPHNKPDNEMTVVDNDYASSWIINSWDAGGFNSGKPSPIVEFDQAYEMNRITVVPDAGQAGGYNYAKTRYWDENGSEQMINGFLTSKKSSNGKVYYELWFDKPFTAKKVQVNLAQYWAGNNSVSIAEMKFYYYDSLDDEVEALYADSLHVTLADNVTKEMVDALEKRTNTKDEVSGEYHPRRDLLLREIENARNILENEKLSEPIRVDTSIIKAKDNVLKMASGLNSWQPLGVVAHEGEELAVYVGRENTAVGAGTNVRLIAAQYHAESGSWNKVVVSNLVQGKNVVTMPSISSLNTEHGGSLYVEFTGTNNKINIQVRVSGGTKIPMLDISKASTEAEKRAAVRAYVEELNTYVPKIEQMHNSQHLDKDETHCNYAYDKQNCILGATEIVLDKMMYSVSAEQILNGINKKAGTDGNDVDSQTEVLYQSLEAMDQMITLFYQHKGLTDQTVPENYGANNSFPVSRLNIRYMRMFAGAFMYAGGLHIGIEWGSIPGLARSQPVVSDNGRYVSGQLFGWGIAHEIGHIINQPDYAIAEITNNYFSILAQADETNDKVRFKYKDVYEKVTSGTKGRASSVFTSLAMYWQLHLAYDDGFNYKTYDNYEDQFNNLFFARVDAYARNTSLAPNGLSLNGADTDNKLMRLSCAAAKKNLLPFFEKWGMTPDETTKAYAAQFGEETRNIYYITDEARVYRVEGGTDAASGSTVNAQMEYKNNSKQVTLKLSNTAADQDAMLGYEIYRNGKVVGFVAAEDGETVFTDTIDTVNNRVFTYEVIGYDKLLNKTEKTVLDPVKISHDGSVSKKLWSVTTNMTSPDDEQETGSDDNPEPETVSAIGKVYNDDYSDSYAGASNEAPSLVISFQEMLAVAGMKITVPEESADAIKKYEVYVSKDNSEWTLAKAGTLTYDDGTAAVYFSKENDSWMYTYDASYLKLVVKGQNKAELSEIDILGPAGDNVELLKDGIGILKSDYVYDKTLEDGMIPKESLIFTGEYKGNPAYNALKLYDQNKEIIEGTQVIFAEVPDKGELGEISSGTWIYYIEPDTYQELKAAGRIPQSVTAELYRVDDAHTNEGERLVSDTLEVKLPAELKDIEIKDNK</sequence>
<evidence type="ECO:0000256" key="2">
    <source>
        <dbReference type="SAM" id="Coils"/>
    </source>
</evidence>
<dbReference type="PANTHER" id="PTHR13817:SF73">
    <property type="entry name" value="FIBRONECTIN TYPE-III DOMAIN-CONTAINING PROTEIN"/>
    <property type="match status" value="1"/>
</dbReference>
<keyword evidence="8" id="KW-1185">Reference proteome</keyword>
<dbReference type="OrthoDB" id="197688at2"/>
<keyword evidence="2" id="KW-0175">Coiled coil</keyword>
<keyword evidence="4" id="KW-0732">Signal</keyword>
<evidence type="ECO:0000256" key="1">
    <source>
        <dbReference type="ARBA" id="ARBA00022737"/>
    </source>
</evidence>
<dbReference type="RefSeq" id="WP_109729738.1">
    <property type="nucleotide sequence ID" value="NZ_BAAACK010000007.1"/>
</dbReference>
<name>A0A2Y9B9H3_9FIRM</name>
<feature type="compositionally biased region" description="Basic and acidic residues" evidence="3">
    <location>
        <begin position="71"/>
        <end position="91"/>
    </location>
</feature>
<dbReference type="Gene3D" id="1.10.1330.10">
    <property type="entry name" value="Dockerin domain"/>
    <property type="match status" value="1"/>
</dbReference>